<dbReference type="FunFam" id="1.10.10.1210:FF:000001">
    <property type="entry name" value="melanoma-associated antigen D1"/>
    <property type="match status" value="1"/>
</dbReference>
<dbReference type="Proteomes" id="UP001286313">
    <property type="component" value="Unassembled WGS sequence"/>
</dbReference>
<gene>
    <name evidence="3" type="ORF">Pcinc_023973</name>
</gene>
<dbReference type="InterPro" id="IPR041899">
    <property type="entry name" value="MAGE_WH2"/>
</dbReference>
<proteinExistence type="predicted"/>
<sequence length="250" mass="28423">MPRHTRIEDSSGGEEEGEEYEPPSQSQGRSQLTQQDLTMHAGLVCNLLLANEHKKIPTKRQDIRKLILKDQARHFPAIMKKASELMERVFGYKVKELEDKNYLLINGLGVSGGERISGTKTQAARTGLITAVLAAIFMTDTQKMKEAVMEEYLKTLGVDVQSKANPVLGNVNKLIYQDLVREKYLEVSLDKFTDPPTKEFRWGERAHLELNKKEILELVCKIYGDNMDPKMWTAQWKEVEKEASGTTRPS</sequence>
<organism evidence="3 4">
    <name type="scientific">Petrolisthes cinctipes</name>
    <name type="common">Flat porcelain crab</name>
    <dbReference type="NCBI Taxonomy" id="88211"/>
    <lineage>
        <taxon>Eukaryota</taxon>
        <taxon>Metazoa</taxon>
        <taxon>Ecdysozoa</taxon>
        <taxon>Arthropoda</taxon>
        <taxon>Crustacea</taxon>
        <taxon>Multicrustacea</taxon>
        <taxon>Malacostraca</taxon>
        <taxon>Eumalacostraca</taxon>
        <taxon>Eucarida</taxon>
        <taxon>Decapoda</taxon>
        <taxon>Pleocyemata</taxon>
        <taxon>Anomura</taxon>
        <taxon>Galatheoidea</taxon>
        <taxon>Porcellanidae</taxon>
        <taxon>Petrolisthes</taxon>
    </lineage>
</organism>
<comment type="caution">
    <text evidence="3">The sequence shown here is derived from an EMBL/GenBank/DDBJ whole genome shotgun (WGS) entry which is preliminary data.</text>
</comment>
<dbReference type="InterPro" id="IPR041898">
    <property type="entry name" value="MAGE_WH1"/>
</dbReference>
<dbReference type="PANTHER" id="PTHR11736">
    <property type="entry name" value="MELANOMA-ASSOCIATED ANTIGEN MAGE ANTIGEN"/>
    <property type="match status" value="1"/>
</dbReference>
<dbReference type="InterPro" id="IPR037445">
    <property type="entry name" value="MAGE"/>
</dbReference>
<protein>
    <recommendedName>
        <fullName evidence="2">MAGE domain-containing protein</fullName>
    </recommendedName>
</protein>
<dbReference type="PROSITE" id="PS50838">
    <property type="entry name" value="MAGE"/>
    <property type="match status" value="1"/>
</dbReference>
<dbReference type="PANTHER" id="PTHR11736:SF14">
    <property type="entry name" value="NSE3 HOMOLOG, SMC5-SMC6 COMPLEX COMPONENT"/>
    <property type="match status" value="1"/>
</dbReference>
<dbReference type="AlphaFoldDB" id="A0AAE1FBY7"/>
<evidence type="ECO:0000259" key="2">
    <source>
        <dbReference type="PROSITE" id="PS50838"/>
    </source>
</evidence>
<evidence type="ECO:0000313" key="4">
    <source>
        <dbReference type="Proteomes" id="UP001286313"/>
    </source>
</evidence>
<dbReference type="Gene3D" id="1.10.10.1210">
    <property type="entry name" value="MAGE homology domain, winged helix WH2 motif"/>
    <property type="match status" value="1"/>
</dbReference>
<evidence type="ECO:0000313" key="3">
    <source>
        <dbReference type="EMBL" id="KAK3870836.1"/>
    </source>
</evidence>
<evidence type="ECO:0000256" key="1">
    <source>
        <dbReference type="SAM" id="MobiDB-lite"/>
    </source>
</evidence>
<dbReference type="Gene3D" id="1.10.10.1200">
    <property type="entry name" value="MAGE homology domain, winged helix WH1 motif"/>
    <property type="match status" value="1"/>
</dbReference>
<feature type="compositionally biased region" description="Acidic residues" evidence="1">
    <location>
        <begin position="11"/>
        <end position="21"/>
    </location>
</feature>
<dbReference type="SMART" id="SM01373">
    <property type="entry name" value="MAGE"/>
    <property type="match status" value="1"/>
</dbReference>
<reference evidence="3" key="1">
    <citation type="submission" date="2023-10" db="EMBL/GenBank/DDBJ databases">
        <title>Genome assemblies of two species of porcelain crab, Petrolisthes cinctipes and Petrolisthes manimaculis (Anomura: Porcellanidae).</title>
        <authorList>
            <person name="Angst P."/>
        </authorList>
    </citation>
    <scope>NUCLEOTIDE SEQUENCE</scope>
    <source>
        <strain evidence="3">PB745_01</strain>
        <tissue evidence="3">Gill</tissue>
    </source>
</reference>
<dbReference type="EMBL" id="JAWQEG010002602">
    <property type="protein sequence ID" value="KAK3870836.1"/>
    <property type="molecule type" value="Genomic_DNA"/>
</dbReference>
<dbReference type="GO" id="GO:0005634">
    <property type="term" value="C:nucleus"/>
    <property type="evidence" value="ECO:0007669"/>
    <property type="project" value="TreeGrafter"/>
</dbReference>
<dbReference type="Pfam" id="PF01454">
    <property type="entry name" value="MAGE"/>
    <property type="match status" value="1"/>
</dbReference>
<feature type="region of interest" description="Disordered" evidence="1">
    <location>
        <begin position="1"/>
        <end position="33"/>
    </location>
</feature>
<keyword evidence="4" id="KW-1185">Reference proteome</keyword>
<feature type="domain" description="MAGE" evidence="2">
    <location>
        <begin position="37"/>
        <end position="239"/>
    </location>
</feature>
<accession>A0AAE1FBY7</accession>
<name>A0AAE1FBY7_PETCI</name>
<dbReference type="InterPro" id="IPR002190">
    <property type="entry name" value="MHD_dom"/>
</dbReference>